<name>A0A543PT04_9MICO</name>
<sequence length="164" mass="17205">MNSTRSRPILLGVLVVVIGVLVWLVGQAARGGPGTEAASPAGVTVTRTSVTPGSPGGPTRSGGATDPTSGLPWIAASALPPEARATLALIRSGGPFPYPRSDNQTFANRERLLPAEPRGYYKEFTVITPGSADRGARRIITGSQGERYWTADHYASFSRIEEGT</sequence>
<dbReference type="EMBL" id="VFQF01000001">
    <property type="protein sequence ID" value="TQN47215.1"/>
    <property type="molecule type" value="Genomic_DNA"/>
</dbReference>
<organism evidence="4 5">
    <name type="scientific">Humibacillus xanthopallidus</name>
    <dbReference type="NCBI Taxonomy" id="412689"/>
    <lineage>
        <taxon>Bacteria</taxon>
        <taxon>Bacillati</taxon>
        <taxon>Actinomycetota</taxon>
        <taxon>Actinomycetes</taxon>
        <taxon>Micrococcales</taxon>
        <taxon>Intrasporangiaceae</taxon>
        <taxon>Humibacillus</taxon>
    </lineage>
</organism>
<proteinExistence type="predicted"/>
<feature type="region of interest" description="Disordered" evidence="3">
    <location>
        <begin position="31"/>
        <end position="70"/>
    </location>
</feature>
<dbReference type="SUPFAM" id="SSF53933">
    <property type="entry name" value="Microbial ribonucleases"/>
    <property type="match status" value="1"/>
</dbReference>
<evidence type="ECO:0000313" key="5">
    <source>
        <dbReference type="Proteomes" id="UP000320085"/>
    </source>
</evidence>
<protein>
    <submittedName>
        <fullName evidence="4">Ribonuclease T1</fullName>
    </submittedName>
</protein>
<dbReference type="Pfam" id="PF00545">
    <property type="entry name" value="Ribonuclease"/>
    <property type="match status" value="1"/>
</dbReference>
<dbReference type="Proteomes" id="UP000320085">
    <property type="component" value="Unassembled WGS sequence"/>
</dbReference>
<dbReference type="AlphaFoldDB" id="A0A543PT04"/>
<dbReference type="GO" id="GO:0004521">
    <property type="term" value="F:RNA endonuclease activity"/>
    <property type="evidence" value="ECO:0007669"/>
    <property type="project" value="InterPro"/>
</dbReference>
<evidence type="ECO:0000256" key="2">
    <source>
        <dbReference type="ARBA" id="ARBA00022801"/>
    </source>
</evidence>
<evidence type="ECO:0000256" key="1">
    <source>
        <dbReference type="ARBA" id="ARBA00022722"/>
    </source>
</evidence>
<evidence type="ECO:0000313" key="4">
    <source>
        <dbReference type="EMBL" id="TQN47215.1"/>
    </source>
</evidence>
<dbReference type="GO" id="GO:0003723">
    <property type="term" value="F:RNA binding"/>
    <property type="evidence" value="ECO:0007669"/>
    <property type="project" value="InterPro"/>
</dbReference>
<dbReference type="InterPro" id="IPR000026">
    <property type="entry name" value="N1-like"/>
</dbReference>
<comment type="caution">
    <text evidence="4">The sequence shown here is derived from an EMBL/GenBank/DDBJ whole genome shotgun (WGS) entry which is preliminary data.</text>
</comment>
<keyword evidence="1" id="KW-0540">Nuclease</keyword>
<gene>
    <name evidence="4" type="ORF">FHX52_0308</name>
</gene>
<keyword evidence="2" id="KW-0378">Hydrolase</keyword>
<dbReference type="Gene3D" id="3.10.450.30">
    <property type="entry name" value="Microbial ribonucleases"/>
    <property type="match status" value="1"/>
</dbReference>
<dbReference type="OrthoDB" id="5326845at2"/>
<dbReference type="GO" id="GO:0016787">
    <property type="term" value="F:hydrolase activity"/>
    <property type="evidence" value="ECO:0007669"/>
    <property type="project" value="UniProtKB-KW"/>
</dbReference>
<dbReference type="RefSeq" id="WP_141819302.1">
    <property type="nucleotide sequence ID" value="NZ_BAAAQC010000005.1"/>
</dbReference>
<dbReference type="InterPro" id="IPR016191">
    <property type="entry name" value="Ribonuclease/ribotoxin"/>
</dbReference>
<evidence type="ECO:0000256" key="3">
    <source>
        <dbReference type="SAM" id="MobiDB-lite"/>
    </source>
</evidence>
<reference evidence="4 5" key="1">
    <citation type="submission" date="2019-06" db="EMBL/GenBank/DDBJ databases">
        <title>Sequencing the genomes of 1000 actinobacteria strains.</title>
        <authorList>
            <person name="Klenk H.-P."/>
        </authorList>
    </citation>
    <scope>NUCLEOTIDE SEQUENCE [LARGE SCALE GENOMIC DNA]</scope>
    <source>
        <strain evidence="4 5">DSM 21776</strain>
    </source>
</reference>
<accession>A0A543PT04</accession>